<proteinExistence type="predicted"/>
<accession>A0A918XKW6</accession>
<dbReference type="InterPro" id="IPR032710">
    <property type="entry name" value="NTF2-like_dom_sf"/>
</dbReference>
<dbReference type="InterPro" id="IPR037401">
    <property type="entry name" value="SnoaL-like"/>
</dbReference>
<comment type="caution">
    <text evidence="2">The sequence shown here is derived from an EMBL/GenBank/DDBJ whole genome shotgun (WGS) entry which is preliminary data.</text>
</comment>
<dbReference type="SUPFAM" id="SSF54427">
    <property type="entry name" value="NTF2-like"/>
    <property type="match status" value="1"/>
</dbReference>
<evidence type="ECO:0000259" key="1">
    <source>
        <dbReference type="Pfam" id="PF12680"/>
    </source>
</evidence>
<protein>
    <recommendedName>
        <fullName evidence="1">SnoaL-like domain-containing protein</fullName>
    </recommendedName>
</protein>
<dbReference type="RefSeq" id="WP_189477891.1">
    <property type="nucleotide sequence ID" value="NZ_BMYM01000002.1"/>
</dbReference>
<sequence length="135" mass="15164">MINLALWHDIMDSRDPKRLSEIIAEDCVFLSPVVHTPQEGKAVTTLYLAAAMNVFNDSFRYVKEIQDEPHAVLEFECQMDGIFVNGIDMMTFNDQGQITEFKVIVRPLKAVNTLHAHMKAMLESFTSESAAEAGS</sequence>
<evidence type="ECO:0000313" key="3">
    <source>
        <dbReference type="Proteomes" id="UP000644693"/>
    </source>
</evidence>
<dbReference type="AlphaFoldDB" id="A0A918XKW6"/>
<dbReference type="EMBL" id="BMYM01000002">
    <property type="protein sequence ID" value="GHD35475.1"/>
    <property type="molecule type" value="Genomic_DNA"/>
</dbReference>
<evidence type="ECO:0000313" key="2">
    <source>
        <dbReference type="EMBL" id="GHD35475.1"/>
    </source>
</evidence>
<gene>
    <name evidence="2" type="ORF">GCM10007053_22430</name>
</gene>
<keyword evidence="3" id="KW-1185">Reference proteome</keyword>
<dbReference type="Proteomes" id="UP000644693">
    <property type="component" value="Unassembled WGS sequence"/>
</dbReference>
<feature type="domain" description="SnoaL-like" evidence="1">
    <location>
        <begin position="7"/>
        <end position="100"/>
    </location>
</feature>
<dbReference type="Gene3D" id="3.10.450.50">
    <property type="match status" value="1"/>
</dbReference>
<name>A0A918XKW6_9GAMM</name>
<dbReference type="Pfam" id="PF12680">
    <property type="entry name" value="SnoaL_2"/>
    <property type="match status" value="1"/>
</dbReference>
<reference evidence="2" key="2">
    <citation type="submission" date="2020-09" db="EMBL/GenBank/DDBJ databases">
        <authorList>
            <person name="Sun Q."/>
            <person name="Kim S."/>
        </authorList>
    </citation>
    <scope>NUCLEOTIDE SEQUENCE</scope>
    <source>
        <strain evidence="2">KCTC 23430</strain>
    </source>
</reference>
<organism evidence="2 3">
    <name type="scientific">Parahalioglobus pacificus</name>
    <dbReference type="NCBI Taxonomy" id="930806"/>
    <lineage>
        <taxon>Bacteria</taxon>
        <taxon>Pseudomonadati</taxon>
        <taxon>Pseudomonadota</taxon>
        <taxon>Gammaproteobacteria</taxon>
        <taxon>Cellvibrionales</taxon>
        <taxon>Halieaceae</taxon>
        <taxon>Parahalioglobus</taxon>
    </lineage>
</organism>
<reference evidence="2" key="1">
    <citation type="journal article" date="2014" name="Int. J. Syst. Evol. Microbiol.">
        <title>Complete genome sequence of Corynebacterium casei LMG S-19264T (=DSM 44701T), isolated from a smear-ripened cheese.</title>
        <authorList>
            <consortium name="US DOE Joint Genome Institute (JGI-PGF)"/>
            <person name="Walter F."/>
            <person name="Albersmeier A."/>
            <person name="Kalinowski J."/>
            <person name="Ruckert C."/>
        </authorList>
    </citation>
    <scope>NUCLEOTIDE SEQUENCE</scope>
    <source>
        <strain evidence="2">KCTC 23430</strain>
    </source>
</reference>